<accession>A0AB35BZ46</accession>
<organism evidence="2 3">
    <name type="scientific">Wohlfahrtiimonas chitiniclastica</name>
    <dbReference type="NCBI Taxonomy" id="400946"/>
    <lineage>
        <taxon>Bacteria</taxon>
        <taxon>Pseudomonadati</taxon>
        <taxon>Pseudomonadota</taxon>
        <taxon>Gammaproteobacteria</taxon>
        <taxon>Cardiobacteriales</taxon>
        <taxon>Ignatzschineriaceae</taxon>
        <taxon>Wohlfahrtiimonas</taxon>
    </lineage>
</organism>
<feature type="transmembrane region" description="Helical" evidence="1">
    <location>
        <begin position="56"/>
        <end position="74"/>
    </location>
</feature>
<sequence length="87" mass="9853">MSNDPSQKKVEASLSQPHKIQQLFLSLRMLAVTFLVAGIILVVILPFFSLSKRDEFILLIFYGLVSGSFLMARARSFTLKQNKTPKH</sequence>
<reference evidence="2" key="1">
    <citation type="submission" date="2021-03" db="EMBL/GenBank/DDBJ databases">
        <title>Identification and antibiotic profiling of Wohlfahrtiimonas chitiniclastica, an underestimated human pathogen.</title>
        <authorList>
            <person name="Kopf A."/>
            <person name="Bunk B."/>
            <person name="Coldewey S."/>
            <person name="Gunzer F."/>
            <person name="Riedel T."/>
            <person name="Schroettner P."/>
        </authorList>
    </citation>
    <scope>NUCLEOTIDE SEQUENCE</scope>
    <source>
        <strain evidence="2">DSM 100917</strain>
    </source>
</reference>
<dbReference type="EMBL" id="JAGIBU010000002">
    <property type="protein sequence ID" value="MBS7824331.1"/>
    <property type="molecule type" value="Genomic_DNA"/>
</dbReference>
<evidence type="ECO:0000256" key="1">
    <source>
        <dbReference type="SAM" id="Phobius"/>
    </source>
</evidence>
<dbReference type="AlphaFoldDB" id="A0AB35BZ46"/>
<dbReference type="RefSeq" id="WP_213403577.1">
    <property type="nucleotide sequence ID" value="NZ_JAGIBT010000002.1"/>
</dbReference>
<feature type="transmembrane region" description="Helical" evidence="1">
    <location>
        <begin position="29"/>
        <end position="50"/>
    </location>
</feature>
<proteinExistence type="predicted"/>
<gene>
    <name evidence="2" type="ORF">J7561_03825</name>
</gene>
<evidence type="ECO:0000313" key="2">
    <source>
        <dbReference type="EMBL" id="MBS7824331.1"/>
    </source>
</evidence>
<keyword evidence="1" id="KW-0812">Transmembrane</keyword>
<name>A0AB35BZ46_9GAMM</name>
<keyword evidence="1" id="KW-0472">Membrane</keyword>
<dbReference type="Proteomes" id="UP000680020">
    <property type="component" value="Unassembled WGS sequence"/>
</dbReference>
<comment type="caution">
    <text evidence="2">The sequence shown here is derived from an EMBL/GenBank/DDBJ whole genome shotgun (WGS) entry which is preliminary data.</text>
</comment>
<protein>
    <submittedName>
        <fullName evidence="2">Uncharacterized protein</fullName>
    </submittedName>
</protein>
<keyword evidence="1" id="KW-1133">Transmembrane helix</keyword>
<evidence type="ECO:0000313" key="3">
    <source>
        <dbReference type="Proteomes" id="UP000680020"/>
    </source>
</evidence>